<name>G8ZP02_TORDE</name>
<dbReference type="Pfam" id="PF09329">
    <property type="entry name" value="zf-primase"/>
    <property type="match status" value="1"/>
</dbReference>
<feature type="domain" description="Zinc finger Mcm10/DnaG-type" evidence="9">
    <location>
        <begin position="299"/>
        <end position="345"/>
    </location>
</feature>
<evidence type="ECO:0000256" key="1">
    <source>
        <dbReference type="ARBA" id="ARBA00004123"/>
    </source>
</evidence>
<dbReference type="RefSeq" id="XP_003679557.1">
    <property type="nucleotide sequence ID" value="XM_003679509.1"/>
</dbReference>
<dbReference type="HOGENOM" id="CLU_036499_0_0_1"/>
<protein>
    <recommendedName>
        <fullName evidence="13">Zinc finger Mcm10/DnaG-type domain-containing protein</fullName>
    </recommendedName>
</protein>
<dbReference type="GO" id="GO:1902969">
    <property type="term" value="P:mitotic DNA replication"/>
    <property type="evidence" value="ECO:0007669"/>
    <property type="project" value="EnsemblFungi"/>
</dbReference>
<dbReference type="OrthoDB" id="273123at2759"/>
<proteinExistence type="inferred from homology"/>
<comment type="similarity">
    <text evidence="2">Belongs to the MCM10 family.</text>
</comment>
<dbReference type="EMBL" id="HE616743">
    <property type="protein sequence ID" value="CCE90346.1"/>
    <property type="molecule type" value="Genomic_DNA"/>
</dbReference>
<evidence type="ECO:0000256" key="8">
    <source>
        <dbReference type="SAM" id="MobiDB-lite"/>
    </source>
</evidence>
<evidence type="ECO:0000256" key="4">
    <source>
        <dbReference type="ARBA" id="ARBA00022723"/>
    </source>
</evidence>
<evidence type="ECO:0000256" key="7">
    <source>
        <dbReference type="ARBA" id="ARBA00023242"/>
    </source>
</evidence>
<dbReference type="GO" id="GO:0003697">
    <property type="term" value="F:single-stranded DNA binding"/>
    <property type="evidence" value="ECO:0007669"/>
    <property type="project" value="EnsemblFungi"/>
</dbReference>
<dbReference type="GO" id="GO:0006270">
    <property type="term" value="P:DNA replication initiation"/>
    <property type="evidence" value="ECO:0007669"/>
    <property type="project" value="EnsemblFungi"/>
</dbReference>
<dbReference type="FunCoup" id="G8ZP02">
    <property type="interactions" value="66"/>
</dbReference>
<dbReference type="GeneID" id="11504267"/>
<dbReference type="FunFam" id="2.40.50.140:FF:000368">
    <property type="entry name" value="Mcm10p"/>
    <property type="match status" value="1"/>
</dbReference>
<gene>
    <name evidence="11" type="primary">TDEL0B02170</name>
    <name evidence="11" type="ORF">TDEL_0B02170</name>
</gene>
<evidence type="ECO:0000313" key="11">
    <source>
        <dbReference type="EMBL" id="CCE90346.1"/>
    </source>
</evidence>
<evidence type="ECO:0000256" key="2">
    <source>
        <dbReference type="ARBA" id="ARBA00009679"/>
    </source>
</evidence>
<evidence type="ECO:0000313" key="12">
    <source>
        <dbReference type="Proteomes" id="UP000005627"/>
    </source>
</evidence>
<dbReference type="PANTHER" id="PTHR13454">
    <property type="entry name" value="PROTEIN MCM10 HOMOLOG"/>
    <property type="match status" value="1"/>
</dbReference>
<evidence type="ECO:0000256" key="6">
    <source>
        <dbReference type="ARBA" id="ARBA00022833"/>
    </source>
</evidence>
<dbReference type="Proteomes" id="UP000005627">
    <property type="component" value="Chromosome 2"/>
</dbReference>
<dbReference type="SUPFAM" id="SSF50249">
    <property type="entry name" value="Nucleic acid-binding proteins"/>
    <property type="match status" value="1"/>
</dbReference>
<dbReference type="Gene3D" id="2.40.50.140">
    <property type="entry name" value="Nucleic acid-binding proteins"/>
    <property type="match status" value="1"/>
</dbReference>
<feature type="region of interest" description="Disordered" evidence="8">
    <location>
        <begin position="1"/>
        <end position="24"/>
    </location>
</feature>
<dbReference type="AlphaFoldDB" id="G8ZP02"/>
<evidence type="ECO:0008006" key="13">
    <source>
        <dbReference type="Google" id="ProtNLM"/>
    </source>
</evidence>
<dbReference type="GO" id="GO:0003688">
    <property type="term" value="F:DNA replication origin binding"/>
    <property type="evidence" value="ECO:0007669"/>
    <property type="project" value="EnsemblFungi"/>
</dbReference>
<reference evidence="11 12" key="1">
    <citation type="journal article" date="2011" name="Proc. Natl. Acad. Sci. U.S.A.">
        <title>Evolutionary erosion of yeast sex chromosomes by mating-type switching accidents.</title>
        <authorList>
            <person name="Gordon J.L."/>
            <person name="Armisen D."/>
            <person name="Proux-Wera E."/>
            <person name="Oheigeartaigh S.S."/>
            <person name="Byrne K.P."/>
            <person name="Wolfe K.H."/>
        </authorList>
    </citation>
    <scope>NUCLEOTIDE SEQUENCE [LARGE SCALE GENOMIC DNA]</scope>
    <source>
        <strain evidence="12">ATCC 10662 / CBS 1146 / NBRC 0425 / NCYC 2629 / NRRL Y-866</strain>
    </source>
</reference>
<keyword evidence="12" id="KW-1185">Reference proteome</keyword>
<dbReference type="Pfam" id="PF22379">
    <property type="entry name" value="OB_MCM10"/>
    <property type="match status" value="1"/>
</dbReference>
<dbReference type="GO" id="GO:0031509">
    <property type="term" value="P:subtelomeric heterochromatin formation"/>
    <property type="evidence" value="ECO:0007669"/>
    <property type="project" value="EnsemblFungi"/>
</dbReference>
<dbReference type="InterPro" id="IPR012340">
    <property type="entry name" value="NA-bd_OB-fold"/>
</dbReference>
<dbReference type="CDD" id="cd03524">
    <property type="entry name" value="RPA2_OBF_family"/>
    <property type="match status" value="1"/>
</dbReference>
<dbReference type="GO" id="GO:0006271">
    <property type="term" value="P:DNA strand elongation involved in DNA replication"/>
    <property type="evidence" value="ECO:0007669"/>
    <property type="project" value="EnsemblFungi"/>
</dbReference>
<evidence type="ECO:0000256" key="5">
    <source>
        <dbReference type="ARBA" id="ARBA00022771"/>
    </source>
</evidence>
<keyword evidence="4" id="KW-0479">Metal-binding</keyword>
<evidence type="ECO:0000259" key="9">
    <source>
        <dbReference type="Pfam" id="PF09329"/>
    </source>
</evidence>
<evidence type="ECO:0000259" key="10">
    <source>
        <dbReference type="Pfam" id="PF22379"/>
    </source>
</evidence>
<evidence type="ECO:0000256" key="3">
    <source>
        <dbReference type="ARBA" id="ARBA00022705"/>
    </source>
</evidence>
<keyword evidence="6" id="KW-0862">Zinc</keyword>
<dbReference type="InParanoid" id="G8ZP02"/>
<dbReference type="GO" id="GO:0000781">
    <property type="term" value="C:chromosome, telomeric region"/>
    <property type="evidence" value="ECO:0007669"/>
    <property type="project" value="GOC"/>
</dbReference>
<dbReference type="InterPro" id="IPR015408">
    <property type="entry name" value="Znf_Mcm10/DnaG"/>
</dbReference>
<keyword evidence="5" id="KW-0863">Zinc-finger</keyword>
<dbReference type="GO" id="GO:0008270">
    <property type="term" value="F:zinc ion binding"/>
    <property type="evidence" value="ECO:0007669"/>
    <property type="project" value="UniProtKB-KW"/>
</dbReference>
<dbReference type="eggNOG" id="KOG3056">
    <property type="taxonomic scope" value="Eukaryota"/>
</dbReference>
<accession>G8ZP02</accession>
<dbReference type="PANTHER" id="PTHR13454:SF11">
    <property type="entry name" value="PROTEIN MCM10 HOMOLOG"/>
    <property type="match status" value="1"/>
</dbReference>
<organism evidence="11 12">
    <name type="scientific">Torulaspora delbrueckii</name>
    <name type="common">Yeast</name>
    <name type="synonym">Candida colliculosa</name>
    <dbReference type="NCBI Taxonomy" id="4950"/>
    <lineage>
        <taxon>Eukaryota</taxon>
        <taxon>Fungi</taxon>
        <taxon>Dikarya</taxon>
        <taxon>Ascomycota</taxon>
        <taxon>Saccharomycotina</taxon>
        <taxon>Saccharomycetes</taxon>
        <taxon>Saccharomycetales</taxon>
        <taxon>Saccharomycetaceae</taxon>
        <taxon>Torulaspora</taxon>
    </lineage>
</organism>
<dbReference type="GO" id="GO:0000727">
    <property type="term" value="P:double-strand break repair via break-induced replication"/>
    <property type="evidence" value="ECO:0007669"/>
    <property type="project" value="EnsemblFungi"/>
</dbReference>
<keyword evidence="3" id="KW-0235">DNA replication</keyword>
<dbReference type="KEGG" id="tdl:TDEL_0B02170"/>
<sequence>MNDPREVVQTDPFGELTSDEEDQRELEDQIVEIERQKRDLVERLKSKRQLKSKDPNFDAIQVESSPVKKPAESIKVEPSRTKRVLDIENLNEKKVESRSQIPANTTSYFIDNFRNSKKEEQKSQQERQELLSKRVHTFRGIDGNHKFKAVAVEEVEEYSDLWVKQRYISQDDLRKVLHEVKILRLSKLFAKIKPPKFAEPQYSNWAPIGIISAKGQVKFSSSGKPMKYFKFTLTDFQYNLDVYVFGKKGVERYYNLRVGDIVAILNPEVLPWRPSEKGNFIKSFNLRISHDFPCILEIGQSRDIDWCKSFNKSQNKACGTPINKTKEKCCDFHREIQFRSNHAKRIELNGSFALGAPTKVDSGPALYREKSAGAHRNFKVLPNHYQKSVGKNSDLRGIHFSNGNAAKAFFNDEFQNPDILNNLDSKRRKRQDDKKSLILQQQLKRINSRHAAIEIEKGSKKYEEICETTEATLQSGLIQNLGFDPTHGEIGNVLKQAAKDKSNNGQLNKKQKEVSSLLKFKKEHVELKPAKEVLLQRKRDRERAWQENFGDKSVNLSSDSDSDIEIV</sequence>
<dbReference type="GO" id="GO:0030466">
    <property type="term" value="P:silent mating-type cassette heterochromatin formation"/>
    <property type="evidence" value="ECO:0007669"/>
    <property type="project" value="EnsemblFungi"/>
</dbReference>
<feature type="domain" description="MCM10 OB-fold" evidence="10">
    <location>
        <begin position="158"/>
        <end position="270"/>
    </location>
</feature>
<dbReference type="InterPro" id="IPR040184">
    <property type="entry name" value="Mcm10"/>
</dbReference>
<dbReference type="InterPro" id="IPR055065">
    <property type="entry name" value="OB_MCM10"/>
</dbReference>
<feature type="region of interest" description="Disordered" evidence="8">
    <location>
        <begin position="546"/>
        <end position="567"/>
    </location>
</feature>
<comment type="subcellular location">
    <subcellularLocation>
        <location evidence="1">Nucleus</location>
    </subcellularLocation>
</comment>
<dbReference type="STRING" id="1076872.G8ZP02"/>
<dbReference type="GO" id="GO:0043596">
    <property type="term" value="C:nuclear replication fork"/>
    <property type="evidence" value="ECO:0007669"/>
    <property type="project" value="TreeGrafter"/>
</dbReference>
<keyword evidence="7" id="KW-0539">Nucleus</keyword>